<accession>A0A9P5YM28</accession>
<sequence length="236" mass="26123">MYFPSSTPPPILIGIQKPGNLCHSLVNARELDGLRRNPAIIRIAGHASASFATWAPKLYTYHEDHFDVVLNHDHSLQRNFTNSVWAATTINFGPRTITRKHRDYSNLPFGWCAVTALGNFDATKGGQLALCSLKRFVDLPSGRTALFPSAAVAHGNTPIAKHEQRYSITQYTAGGIFRWAEQGCQPSNAYMEGLGEIELEMEVKLMAERCKLGLSLYSTLESIDVDLEARRLATSS</sequence>
<reference evidence="1" key="1">
    <citation type="submission" date="2020-11" db="EMBL/GenBank/DDBJ databases">
        <authorList>
            <consortium name="DOE Joint Genome Institute"/>
            <person name="Ahrendt S."/>
            <person name="Riley R."/>
            <person name="Andreopoulos W."/>
            <person name="Labutti K."/>
            <person name="Pangilinan J."/>
            <person name="Ruiz-Duenas F.J."/>
            <person name="Barrasa J.M."/>
            <person name="Sanchez-Garcia M."/>
            <person name="Camarero S."/>
            <person name="Miyauchi S."/>
            <person name="Serrano A."/>
            <person name="Linde D."/>
            <person name="Babiker R."/>
            <person name="Drula E."/>
            <person name="Ayuso-Fernandez I."/>
            <person name="Pacheco R."/>
            <person name="Padilla G."/>
            <person name="Ferreira P."/>
            <person name="Barriuso J."/>
            <person name="Kellner H."/>
            <person name="Castanera R."/>
            <person name="Alfaro M."/>
            <person name="Ramirez L."/>
            <person name="Pisabarro A.G."/>
            <person name="Kuo A."/>
            <person name="Tritt A."/>
            <person name="Lipzen A."/>
            <person name="He G."/>
            <person name="Yan M."/>
            <person name="Ng V."/>
            <person name="Cullen D."/>
            <person name="Martin F."/>
            <person name="Rosso M.-N."/>
            <person name="Henrissat B."/>
            <person name="Hibbett D."/>
            <person name="Martinez A.T."/>
            <person name="Grigoriev I.V."/>
        </authorList>
    </citation>
    <scope>NUCLEOTIDE SEQUENCE</scope>
    <source>
        <strain evidence="1">CIRM-BRFM 674</strain>
    </source>
</reference>
<dbReference type="OrthoDB" id="3202607at2759"/>
<dbReference type="EMBL" id="MU155713">
    <property type="protein sequence ID" value="KAF9471311.1"/>
    <property type="molecule type" value="Genomic_DNA"/>
</dbReference>
<evidence type="ECO:0000313" key="2">
    <source>
        <dbReference type="Proteomes" id="UP000807469"/>
    </source>
</evidence>
<keyword evidence="2" id="KW-1185">Reference proteome</keyword>
<dbReference type="AlphaFoldDB" id="A0A9P5YM28"/>
<proteinExistence type="predicted"/>
<name>A0A9P5YM28_9AGAR</name>
<comment type="caution">
    <text evidence="1">The sequence shown here is derived from an EMBL/GenBank/DDBJ whole genome shotgun (WGS) entry which is preliminary data.</text>
</comment>
<protein>
    <submittedName>
        <fullName evidence="1">Uncharacterized protein</fullName>
    </submittedName>
</protein>
<evidence type="ECO:0000313" key="1">
    <source>
        <dbReference type="EMBL" id="KAF9471311.1"/>
    </source>
</evidence>
<organism evidence="1 2">
    <name type="scientific">Pholiota conissans</name>
    <dbReference type="NCBI Taxonomy" id="109636"/>
    <lineage>
        <taxon>Eukaryota</taxon>
        <taxon>Fungi</taxon>
        <taxon>Dikarya</taxon>
        <taxon>Basidiomycota</taxon>
        <taxon>Agaricomycotina</taxon>
        <taxon>Agaricomycetes</taxon>
        <taxon>Agaricomycetidae</taxon>
        <taxon>Agaricales</taxon>
        <taxon>Agaricineae</taxon>
        <taxon>Strophariaceae</taxon>
        <taxon>Pholiota</taxon>
    </lineage>
</organism>
<dbReference type="Proteomes" id="UP000807469">
    <property type="component" value="Unassembled WGS sequence"/>
</dbReference>
<dbReference type="Gene3D" id="3.60.130.30">
    <property type="match status" value="1"/>
</dbReference>
<gene>
    <name evidence="1" type="ORF">BDN70DRAFT_820184</name>
</gene>